<evidence type="ECO:0000313" key="2">
    <source>
        <dbReference type="EMBL" id="PKU60327.1"/>
    </source>
</evidence>
<organism evidence="2 3">
    <name type="scientific">Dendrobium catenatum</name>
    <dbReference type="NCBI Taxonomy" id="906689"/>
    <lineage>
        <taxon>Eukaryota</taxon>
        <taxon>Viridiplantae</taxon>
        <taxon>Streptophyta</taxon>
        <taxon>Embryophyta</taxon>
        <taxon>Tracheophyta</taxon>
        <taxon>Spermatophyta</taxon>
        <taxon>Magnoliopsida</taxon>
        <taxon>Liliopsida</taxon>
        <taxon>Asparagales</taxon>
        <taxon>Orchidaceae</taxon>
        <taxon>Epidendroideae</taxon>
        <taxon>Malaxideae</taxon>
        <taxon>Dendrobiinae</taxon>
        <taxon>Dendrobium</taxon>
    </lineage>
</organism>
<gene>
    <name evidence="2" type="ORF">MA16_Dca029052</name>
</gene>
<reference evidence="2 3" key="1">
    <citation type="journal article" date="2016" name="Sci. Rep.">
        <title>The Dendrobium catenatum Lindl. genome sequence provides insights into polysaccharide synthase, floral development and adaptive evolution.</title>
        <authorList>
            <person name="Zhang G.Q."/>
            <person name="Xu Q."/>
            <person name="Bian C."/>
            <person name="Tsai W.C."/>
            <person name="Yeh C.M."/>
            <person name="Liu K.W."/>
            <person name="Yoshida K."/>
            <person name="Zhang L.S."/>
            <person name="Chang S.B."/>
            <person name="Chen F."/>
            <person name="Shi Y."/>
            <person name="Su Y.Y."/>
            <person name="Zhang Y.Q."/>
            <person name="Chen L.J."/>
            <person name="Yin Y."/>
            <person name="Lin M."/>
            <person name="Huang H."/>
            <person name="Deng H."/>
            <person name="Wang Z.W."/>
            <person name="Zhu S.L."/>
            <person name="Zhao X."/>
            <person name="Deng C."/>
            <person name="Niu S.C."/>
            <person name="Huang J."/>
            <person name="Wang M."/>
            <person name="Liu G.H."/>
            <person name="Yang H.J."/>
            <person name="Xiao X.J."/>
            <person name="Hsiao Y.Y."/>
            <person name="Wu W.L."/>
            <person name="Chen Y.Y."/>
            <person name="Mitsuda N."/>
            <person name="Ohme-Takagi M."/>
            <person name="Luo Y.B."/>
            <person name="Van de Peer Y."/>
            <person name="Liu Z.J."/>
        </authorList>
    </citation>
    <scope>NUCLEOTIDE SEQUENCE [LARGE SCALE GENOMIC DNA]</scope>
    <source>
        <tissue evidence="2">The whole plant</tissue>
    </source>
</reference>
<sequence>MGGSLPLGRNPTMGGSSTLGRNLMMGRSPMLCRNLAMGESLVLVGDQEVVEEEFDGQRTLHSVLAWASFSSPK</sequence>
<evidence type="ECO:0000256" key="1">
    <source>
        <dbReference type="SAM" id="MobiDB-lite"/>
    </source>
</evidence>
<name>A0A2I0VAA1_9ASPA</name>
<feature type="region of interest" description="Disordered" evidence="1">
    <location>
        <begin position="1"/>
        <end position="21"/>
    </location>
</feature>
<reference evidence="2 3" key="2">
    <citation type="journal article" date="2017" name="Nature">
        <title>The Apostasia genome and the evolution of orchids.</title>
        <authorList>
            <person name="Zhang G.Q."/>
            <person name="Liu K.W."/>
            <person name="Li Z."/>
            <person name="Lohaus R."/>
            <person name="Hsiao Y.Y."/>
            <person name="Niu S.C."/>
            <person name="Wang J.Y."/>
            <person name="Lin Y.C."/>
            <person name="Xu Q."/>
            <person name="Chen L.J."/>
            <person name="Yoshida K."/>
            <person name="Fujiwara S."/>
            <person name="Wang Z.W."/>
            <person name="Zhang Y.Q."/>
            <person name="Mitsuda N."/>
            <person name="Wang M."/>
            <person name="Liu G.H."/>
            <person name="Pecoraro L."/>
            <person name="Huang H.X."/>
            <person name="Xiao X.J."/>
            <person name="Lin M."/>
            <person name="Wu X.Y."/>
            <person name="Wu W.L."/>
            <person name="Chen Y.Y."/>
            <person name="Chang S.B."/>
            <person name="Sakamoto S."/>
            <person name="Ohme-Takagi M."/>
            <person name="Yagi M."/>
            <person name="Zeng S.J."/>
            <person name="Shen C.Y."/>
            <person name="Yeh C.M."/>
            <person name="Luo Y.B."/>
            <person name="Tsai W.C."/>
            <person name="Van de Peer Y."/>
            <person name="Liu Z.J."/>
        </authorList>
    </citation>
    <scope>NUCLEOTIDE SEQUENCE [LARGE SCALE GENOMIC DNA]</scope>
    <source>
        <tissue evidence="2">The whole plant</tissue>
    </source>
</reference>
<dbReference type="Proteomes" id="UP000233837">
    <property type="component" value="Unassembled WGS sequence"/>
</dbReference>
<keyword evidence="3" id="KW-1185">Reference proteome</keyword>
<accession>A0A2I0VAA1</accession>
<evidence type="ECO:0000313" key="3">
    <source>
        <dbReference type="Proteomes" id="UP000233837"/>
    </source>
</evidence>
<protein>
    <submittedName>
        <fullName evidence="2">Uncharacterized protein</fullName>
    </submittedName>
</protein>
<proteinExistence type="predicted"/>
<dbReference type="EMBL" id="KZ505166">
    <property type="protein sequence ID" value="PKU60327.1"/>
    <property type="molecule type" value="Genomic_DNA"/>
</dbReference>
<dbReference type="AlphaFoldDB" id="A0A2I0VAA1"/>